<organism evidence="14 15">
    <name type="scientific">Dimorphilus gyrociliatus</name>
    <dbReference type="NCBI Taxonomy" id="2664684"/>
    <lineage>
        <taxon>Eukaryota</taxon>
        <taxon>Metazoa</taxon>
        <taxon>Spiralia</taxon>
        <taxon>Lophotrochozoa</taxon>
        <taxon>Annelida</taxon>
        <taxon>Polychaeta</taxon>
        <taxon>Polychaeta incertae sedis</taxon>
        <taxon>Dinophilidae</taxon>
        <taxon>Dimorphilus</taxon>
    </lineage>
</organism>
<keyword evidence="15" id="KW-1185">Reference proteome</keyword>
<dbReference type="EMBL" id="CAJFCJ010000003">
    <property type="protein sequence ID" value="CAD5113112.1"/>
    <property type="molecule type" value="Genomic_DNA"/>
</dbReference>
<keyword evidence="9" id="KW-0482">Metalloprotease</keyword>
<proteinExistence type="inferred from homology"/>
<dbReference type="PANTHER" id="PTHR11705">
    <property type="entry name" value="PROTEASE FAMILY M14 CARBOXYPEPTIDASE A,B"/>
    <property type="match status" value="1"/>
</dbReference>
<dbReference type="Gene3D" id="3.40.630.10">
    <property type="entry name" value="Zn peptidases"/>
    <property type="match status" value="1"/>
</dbReference>
<evidence type="ECO:0000256" key="2">
    <source>
        <dbReference type="ARBA" id="ARBA00005988"/>
    </source>
</evidence>
<evidence type="ECO:0000256" key="7">
    <source>
        <dbReference type="ARBA" id="ARBA00022801"/>
    </source>
</evidence>
<dbReference type="SUPFAM" id="SSF54897">
    <property type="entry name" value="Protease propeptides/inhibitors"/>
    <property type="match status" value="1"/>
</dbReference>
<feature type="signal peptide" evidence="12">
    <location>
        <begin position="1"/>
        <end position="15"/>
    </location>
</feature>
<protein>
    <submittedName>
        <fullName evidence="14">DgyrCDS2302</fullName>
    </submittedName>
</protein>
<gene>
    <name evidence="14" type="ORF">DGYR_LOCUS2152</name>
</gene>
<feature type="chain" id="PRO_5029731565" evidence="12">
    <location>
        <begin position="16"/>
        <end position="414"/>
    </location>
</feature>
<dbReference type="SUPFAM" id="SSF53187">
    <property type="entry name" value="Zn-dependent exopeptidases"/>
    <property type="match status" value="1"/>
</dbReference>
<comment type="cofactor">
    <cofactor evidence="1">
        <name>Zn(2+)</name>
        <dbReference type="ChEBI" id="CHEBI:29105"/>
    </cofactor>
</comment>
<dbReference type="PRINTS" id="PR00765">
    <property type="entry name" value="CRBOXYPTASEA"/>
</dbReference>
<keyword evidence="7" id="KW-0378">Hydrolase</keyword>
<evidence type="ECO:0000256" key="6">
    <source>
        <dbReference type="ARBA" id="ARBA00022729"/>
    </source>
</evidence>
<comment type="similarity">
    <text evidence="2 11">Belongs to the peptidase M14 family.</text>
</comment>
<dbReference type="Gene3D" id="3.30.70.340">
    <property type="entry name" value="Metallocarboxypeptidase-like"/>
    <property type="match status" value="1"/>
</dbReference>
<sequence>MRLLIALIVLSSSLALERKTFEGYKIVKAFPENSEHLQWLNHLKDQNVDFLQPATKEGRQAIMLLNPQQYIFTKTAFDSINLSIDILYDNVERHLQEMWKRLSKKKAFDINDYNSFEDINQGLDDFVGSCPSGASCNIENIGSSTEGRPLRVFKISKSGANRKIVFFDSAIHAREWLAPATNLKLLEAILKQDTQDAINLLNKYDFHFLIIHNPDGYVYSWEVDRFWRKNRSPNAGSFCIGTDLNRNFDVNWGTDGTSTNPCSETYGGSSAASEVETQALQNYAQRVGDSVIVWTSIHTAAQIILHPFGHTENGICVRAEDHDDLYRVANAFADAIENTYDTLWTRGNSCEEIYPTSGSTSDYVKAVVNIKYTYTPELRGPGFNPGKEAIELSSNEIWNGVKAMISEIEAVEKL</sequence>
<evidence type="ECO:0000256" key="8">
    <source>
        <dbReference type="ARBA" id="ARBA00022833"/>
    </source>
</evidence>
<dbReference type="PANTHER" id="PTHR11705:SF91">
    <property type="entry name" value="FI01817P-RELATED"/>
    <property type="match status" value="1"/>
</dbReference>
<feature type="active site" description="Proton donor/acceptor" evidence="11">
    <location>
        <position position="377"/>
    </location>
</feature>
<dbReference type="InterPro" id="IPR003146">
    <property type="entry name" value="M14A_act_pep"/>
</dbReference>
<dbReference type="PROSITE" id="PS52035">
    <property type="entry name" value="PEPTIDASE_M14"/>
    <property type="match status" value="1"/>
</dbReference>
<evidence type="ECO:0000256" key="5">
    <source>
        <dbReference type="ARBA" id="ARBA00022723"/>
    </source>
</evidence>
<dbReference type="Pfam" id="PF02244">
    <property type="entry name" value="Propep_M14"/>
    <property type="match status" value="1"/>
</dbReference>
<dbReference type="InterPro" id="IPR000834">
    <property type="entry name" value="Peptidase_M14"/>
</dbReference>
<accession>A0A7I8VCY1</accession>
<keyword evidence="8" id="KW-0862">Zinc</keyword>
<dbReference type="GO" id="GO:0008270">
    <property type="term" value="F:zinc ion binding"/>
    <property type="evidence" value="ECO:0007669"/>
    <property type="project" value="InterPro"/>
</dbReference>
<dbReference type="SMART" id="SM00631">
    <property type="entry name" value="Zn_pept"/>
    <property type="match status" value="1"/>
</dbReference>
<name>A0A7I8VCY1_9ANNE</name>
<dbReference type="GO" id="GO:0005615">
    <property type="term" value="C:extracellular space"/>
    <property type="evidence" value="ECO:0007669"/>
    <property type="project" value="TreeGrafter"/>
</dbReference>
<evidence type="ECO:0000256" key="4">
    <source>
        <dbReference type="ARBA" id="ARBA00022670"/>
    </source>
</evidence>
<dbReference type="Proteomes" id="UP000549394">
    <property type="component" value="Unassembled WGS sequence"/>
</dbReference>
<evidence type="ECO:0000313" key="14">
    <source>
        <dbReference type="EMBL" id="CAD5113112.1"/>
    </source>
</evidence>
<dbReference type="CDD" id="cd03860">
    <property type="entry name" value="M14_CP_A-B_like"/>
    <property type="match status" value="1"/>
</dbReference>
<evidence type="ECO:0000259" key="13">
    <source>
        <dbReference type="PROSITE" id="PS52035"/>
    </source>
</evidence>
<evidence type="ECO:0000256" key="3">
    <source>
        <dbReference type="ARBA" id="ARBA00022645"/>
    </source>
</evidence>
<dbReference type="GO" id="GO:0006508">
    <property type="term" value="P:proteolysis"/>
    <property type="evidence" value="ECO:0007669"/>
    <property type="project" value="UniProtKB-KW"/>
</dbReference>
<keyword evidence="4" id="KW-0645">Protease</keyword>
<dbReference type="OrthoDB" id="3626597at2759"/>
<evidence type="ECO:0000313" key="15">
    <source>
        <dbReference type="Proteomes" id="UP000549394"/>
    </source>
</evidence>
<dbReference type="InterPro" id="IPR057246">
    <property type="entry name" value="CARBOXYPEPT_ZN_1"/>
</dbReference>
<keyword evidence="6 12" id="KW-0732">Signal</keyword>
<comment type="caution">
    <text evidence="14">The sequence shown here is derived from an EMBL/GenBank/DDBJ whole genome shotgun (WGS) entry which is preliminary data.</text>
</comment>
<dbReference type="AlphaFoldDB" id="A0A7I8VCY1"/>
<reference evidence="14 15" key="1">
    <citation type="submission" date="2020-08" db="EMBL/GenBank/DDBJ databases">
        <authorList>
            <person name="Hejnol A."/>
        </authorList>
    </citation>
    <scope>NUCLEOTIDE SEQUENCE [LARGE SCALE GENOMIC DNA]</scope>
</reference>
<evidence type="ECO:0000256" key="11">
    <source>
        <dbReference type="PROSITE-ProRule" id="PRU01379"/>
    </source>
</evidence>
<evidence type="ECO:0000256" key="12">
    <source>
        <dbReference type="SAM" id="SignalP"/>
    </source>
</evidence>
<dbReference type="FunFam" id="3.40.630.10:FF:000084">
    <property type="entry name" value="Carboxypeptidase B2"/>
    <property type="match status" value="1"/>
</dbReference>
<evidence type="ECO:0000256" key="1">
    <source>
        <dbReference type="ARBA" id="ARBA00001947"/>
    </source>
</evidence>
<dbReference type="PROSITE" id="PS00132">
    <property type="entry name" value="CARBOXYPEPT_ZN_1"/>
    <property type="match status" value="1"/>
</dbReference>
<dbReference type="Pfam" id="PF00246">
    <property type="entry name" value="Peptidase_M14"/>
    <property type="match status" value="1"/>
</dbReference>
<keyword evidence="3" id="KW-0121">Carboxypeptidase</keyword>
<evidence type="ECO:0000256" key="9">
    <source>
        <dbReference type="ARBA" id="ARBA00023049"/>
    </source>
</evidence>
<dbReference type="GO" id="GO:0004181">
    <property type="term" value="F:metallocarboxypeptidase activity"/>
    <property type="evidence" value="ECO:0007669"/>
    <property type="project" value="InterPro"/>
</dbReference>
<dbReference type="InterPro" id="IPR036990">
    <property type="entry name" value="M14A-like_propep"/>
</dbReference>
<keyword evidence="10" id="KW-1015">Disulfide bond</keyword>
<keyword evidence="5" id="KW-0479">Metal-binding</keyword>
<feature type="domain" description="Peptidase M14" evidence="13">
    <location>
        <begin position="112"/>
        <end position="408"/>
    </location>
</feature>
<evidence type="ECO:0000256" key="10">
    <source>
        <dbReference type="ARBA" id="ARBA00023157"/>
    </source>
</evidence>